<organism evidence="1">
    <name type="scientific">Rhizophora mucronata</name>
    <name type="common">Asiatic mangrove</name>
    <dbReference type="NCBI Taxonomy" id="61149"/>
    <lineage>
        <taxon>Eukaryota</taxon>
        <taxon>Viridiplantae</taxon>
        <taxon>Streptophyta</taxon>
        <taxon>Embryophyta</taxon>
        <taxon>Tracheophyta</taxon>
        <taxon>Spermatophyta</taxon>
        <taxon>Magnoliopsida</taxon>
        <taxon>eudicotyledons</taxon>
        <taxon>Gunneridae</taxon>
        <taxon>Pentapetalae</taxon>
        <taxon>rosids</taxon>
        <taxon>fabids</taxon>
        <taxon>Malpighiales</taxon>
        <taxon>Rhizophoraceae</taxon>
        <taxon>Rhizophora</taxon>
    </lineage>
</organism>
<reference evidence="1" key="1">
    <citation type="submission" date="2018-02" db="EMBL/GenBank/DDBJ databases">
        <title>Rhizophora mucronata_Transcriptome.</title>
        <authorList>
            <person name="Meera S.P."/>
            <person name="Sreeshan A."/>
            <person name="Augustine A."/>
        </authorList>
    </citation>
    <scope>NUCLEOTIDE SEQUENCE</scope>
    <source>
        <tissue evidence="1">Leaf</tissue>
    </source>
</reference>
<name>A0A2P2NQA5_RHIMU</name>
<dbReference type="AlphaFoldDB" id="A0A2P2NQA5"/>
<dbReference type="EMBL" id="GGEC01064179">
    <property type="protein sequence ID" value="MBX44663.1"/>
    <property type="molecule type" value="Transcribed_RNA"/>
</dbReference>
<sequence length="35" mass="3916">MLPGGVKDYKNRRGIVSISRRELLAILELGEGDCR</sequence>
<proteinExistence type="predicted"/>
<protein>
    <submittedName>
        <fullName evidence="1">Uncharacterized protein</fullName>
    </submittedName>
</protein>
<accession>A0A2P2NQA5</accession>
<evidence type="ECO:0000313" key="1">
    <source>
        <dbReference type="EMBL" id="MBX44663.1"/>
    </source>
</evidence>